<keyword evidence="2" id="KW-0175">Coiled coil</keyword>
<keyword evidence="4" id="KW-0472">Membrane</keyword>
<comment type="caution">
    <text evidence="5">The sequence shown here is derived from an EMBL/GenBank/DDBJ whole genome shotgun (WGS) entry which is preliminary data.</text>
</comment>
<gene>
    <name evidence="5" type="ORF">H9838_05565</name>
</gene>
<evidence type="ECO:0000256" key="2">
    <source>
        <dbReference type="ARBA" id="ARBA00023054"/>
    </source>
</evidence>
<feature type="compositionally biased region" description="Gly residues" evidence="3">
    <location>
        <begin position="561"/>
        <end position="570"/>
    </location>
</feature>
<dbReference type="PANTHER" id="PTHR32347:SF14">
    <property type="entry name" value="EFFLUX SYSTEM COMPONENT YKNX-RELATED"/>
    <property type="match status" value="1"/>
</dbReference>
<dbReference type="PANTHER" id="PTHR32347">
    <property type="entry name" value="EFFLUX SYSTEM COMPONENT YKNX-RELATED"/>
    <property type="match status" value="1"/>
</dbReference>
<reference evidence="5" key="2">
    <citation type="submission" date="2021-04" db="EMBL/GenBank/DDBJ databases">
        <authorList>
            <person name="Gilroy R."/>
        </authorList>
    </citation>
    <scope>NUCLEOTIDE SEQUENCE</scope>
    <source>
        <strain evidence="5">1282</strain>
    </source>
</reference>
<reference evidence="5" key="1">
    <citation type="journal article" date="2021" name="PeerJ">
        <title>Extensive microbial diversity within the chicken gut microbiome revealed by metagenomics and culture.</title>
        <authorList>
            <person name="Gilroy R."/>
            <person name="Ravi A."/>
            <person name="Getino M."/>
            <person name="Pursley I."/>
            <person name="Horton D.L."/>
            <person name="Alikhan N.F."/>
            <person name="Baker D."/>
            <person name="Gharbi K."/>
            <person name="Hall N."/>
            <person name="Watson M."/>
            <person name="Adriaenssens E.M."/>
            <person name="Foster-Nyarko E."/>
            <person name="Jarju S."/>
            <person name="Secka A."/>
            <person name="Antonio M."/>
            <person name="Oren A."/>
            <person name="Chaudhuri R.R."/>
            <person name="La Ragione R."/>
            <person name="Hildebrand F."/>
            <person name="Pallen M.J."/>
        </authorList>
    </citation>
    <scope>NUCLEOTIDE SEQUENCE</scope>
    <source>
        <strain evidence="5">1282</strain>
    </source>
</reference>
<dbReference type="Gene3D" id="2.40.30.170">
    <property type="match status" value="1"/>
</dbReference>
<evidence type="ECO:0000256" key="3">
    <source>
        <dbReference type="SAM" id="MobiDB-lite"/>
    </source>
</evidence>
<evidence type="ECO:0000256" key="1">
    <source>
        <dbReference type="ARBA" id="ARBA00004196"/>
    </source>
</evidence>
<dbReference type="AlphaFoldDB" id="A0A9D1YDB2"/>
<feature type="transmembrane region" description="Helical" evidence="4">
    <location>
        <begin position="225"/>
        <end position="247"/>
    </location>
</feature>
<dbReference type="Proteomes" id="UP000823915">
    <property type="component" value="Unassembled WGS sequence"/>
</dbReference>
<name>A0A9D1YDB2_9FIRM</name>
<dbReference type="InterPro" id="IPR011053">
    <property type="entry name" value="Single_hybrid_motif"/>
</dbReference>
<feature type="transmembrane region" description="Helical" evidence="4">
    <location>
        <begin position="12"/>
        <end position="32"/>
    </location>
</feature>
<dbReference type="InterPro" id="IPR050465">
    <property type="entry name" value="UPF0194_transport"/>
</dbReference>
<evidence type="ECO:0000313" key="6">
    <source>
        <dbReference type="Proteomes" id="UP000823915"/>
    </source>
</evidence>
<sequence>MEKLVRENLGRTWFLCGEMTMDSAMAVLLLLASWERALARCREAQSAPGGSFLELVGEEVLRLYLGGVEPDGDWEGLPPPQLPAKYRLCLQELRAVSLDRRPVYLAHVIGGVGTRALAGSIGCPQEEAEGLIKRAERDVIESHGSMDKTQRAALVRLFTEFKSPQSGAFQAMAVPPRLEEALRHRLKLRQGGGKNPGKDVTPMEKKQGLGMVPGNQRKTKGKSALAVKAGVACAAVAAVAVGAVLLFQRLGVTAQAASTTTYEVAAVSYGDVDTTISGSGTLTPLSQDTLTAAGPVTLTAVNCAAGDTVGSGTVIATAEDAAGETVEYTAPYDCVVLEIPVAAEDQLAAGEEVAMVMGTDGFTMGIAVDEQDIGLIQVGQEAAFTIDAVEDGEVTGAISQVSYNGSSNGSATACQITAQIGYVEGVYPGMSASAQIVVEESGEGLLVPVEAVQTSGDDSFLYLAPSDGEEGAEYEEGDIDLSELTQVTVETGDSDGSYLLVTCDELSEGDLILVPHLTSTATGSGGEEGGLGGFSGMPGGMDFGDFDFSNFDPSTMPQGGSFPGMGGGNV</sequence>
<dbReference type="GO" id="GO:0030313">
    <property type="term" value="C:cell envelope"/>
    <property type="evidence" value="ECO:0007669"/>
    <property type="project" value="UniProtKB-SubCell"/>
</dbReference>
<feature type="region of interest" description="Disordered" evidence="3">
    <location>
        <begin position="189"/>
        <end position="217"/>
    </location>
</feature>
<evidence type="ECO:0000313" key="5">
    <source>
        <dbReference type="EMBL" id="HIY26630.1"/>
    </source>
</evidence>
<keyword evidence="4" id="KW-1133">Transmembrane helix</keyword>
<dbReference type="EMBL" id="DXDU01000093">
    <property type="protein sequence ID" value="HIY26630.1"/>
    <property type="molecule type" value="Genomic_DNA"/>
</dbReference>
<dbReference type="Gene3D" id="2.40.50.100">
    <property type="match status" value="1"/>
</dbReference>
<keyword evidence="4" id="KW-0812">Transmembrane</keyword>
<feature type="region of interest" description="Disordered" evidence="3">
    <location>
        <begin position="550"/>
        <end position="570"/>
    </location>
</feature>
<organism evidence="5 6">
    <name type="scientific">Candidatus Acutalibacter pullistercoris</name>
    <dbReference type="NCBI Taxonomy" id="2838418"/>
    <lineage>
        <taxon>Bacteria</taxon>
        <taxon>Bacillati</taxon>
        <taxon>Bacillota</taxon>
        <taxon>Clostridia</taxon>
        <taxon>Eubacteriales</taxon>
        <taxon>Acutalibacteraceae</taxon>
        <taxon>Acutalibacter</taxon>
    </lineage>
</organism>
<proteinExistence type="predicted"/>
<protein>
    <submittedName>
        <fullName evidence="5">HlyD family efflux transporter periplasmic adaptor subunit</fullName>
    </submittedName>
</protein>
<evidence type="ECO:0000256" key="4">
    <source>
        <dbReference type="SAM" id="Phobius"/>
    </source>
</evidence>
<accession>A0A9D1YDB2</accession>
<dbReference type="SUPFAM" id="SSF51230">
    <property type="entry name" value="Single hybrid motif"/>
    <property type="match status" value="1"/>
</dbReference>
<comment type="subcellular location">
    <subcellularLocation>
        <location evidence="1">Cell envelope</location>
    </subcellularLocation>
</comment>